<comment type="caution">
    <text evidence="2">The sequence shown here is derived from an EMBL/GenBank/DDBJ whole genome shotgun (WGS) entry which is preliminary data.</text>
</comment>
<dbReference type="Proteomes" id="UP001430360">
    <property type="component" value="Unassembled WGS sequence"/>
</dbReference>
<keyword evidence="1" id="KW-0812">Transmembrane</keyword>
<feature type="transmembrane region" description="Helical" evidence="1">
    <location>
        <begin position="33"/>
        <end position="51"/>
    </location>
</feature>
<protein>
    <submittedName>
        <fullName evidence="2">AbgT family transporter</fullName>
    </submittedName>
</protein>
<feature type="transmembrane region" description="Helical" evidence="1">
    <location>
        <begin position="167"/>
        <end position="187"/>
    </location>
</feature>
<keyword evidence="3" id="KW-1185">Reference proteome</keyword>
<proteinExistence type="predicted"/>
<feature type="transmembrane region" description="Helical" evidence="1">
    <location>
        <begin position="499"/>
        <end position="523"/>
    </location>
</feature>
<feature type="transmembrane region" description="Helical" evidence="1">
    <location>
        <begin position="218"/>
        <end position="236"/>
    </location>
</feature>
<evidence type="ECO:0000313" key="3">
    <source>
        <dbReference type="Proteomes" id="UP001430360"/>
    </source>
</evidence>
<reference evidence="2" key="1">
    <citation type="submission" date="2021-12" db="EMBL/GenBank/DDBJ databases">
        <authorList>
            <person name="Ulrich A."/>
        </authorList>
    </citation>
    <scope>NUCLEOTIDE SEQUENCE</scope>
    <source>
        <strain evidence="2">A1P009</strain>
    </source>
</reference>
<name>A0ABS8UIT7_9GAMM</name>
<feature type="transmembrane region" description="Helical" evidence="1">
    <location>
        <begin position="398"/>
        <end position="418"/>
    </location>
</feature>
<evidence type="ECO:0000313" key="2">
    <source>
        <dbReference type="EMBL" id="MCD9098644.1"/>
    </source>
</evidence>
<feature type="transmembrane region" description="Helical" evidence="1">
    <location>
        <begin position="127"/>
        <end position="160"/>
    </location>
</feature>
<feature type="transmembrane region" description="Helical" evidence="1">
    <location>
        <begin position="87"/>
        <end position="107"/>
    </location>
</feature>
<dbReference type="EMBL" id="JAJQKU010000007">
    <property type="protein sequence ID" value="MCD9098644.1"/>
    <property type="molecule type" value="Genomic_DNA"/>
</dbReference>
<dbReference type="RefSeq" id="WP_232138001.1">
    <property type="nucleotide sequence ID" value="NZ_CP089507.1"/>
</dbReference>
<accession>A0ABS8UIT7</accession>
<feature type="transmembrane region" description="Helical" evidence="1">
    <location>
        <begin position="309"/>
        <end position="338"/>
    </location>
</feature>
<reference evidence="2" key="2">
    <citation type="journal article" date="2022" name="Syst. Appl. Microbiol.">
        <title>Physiological and genomic characterisation of Luteimonas fraxinea sp. nov., a bacterial species associated with trees tolerant to ash dieback.</title>
        <authorList>
            <person name="Ulrich K."/>
            <person name="Becker R."/>
            <person name="Behrendt U."/>
            <person name="Kube M."/>
            <person name="Schneck V."/>
            <person name="Ulrich A."/>
        </authorList>
    </citation>
    <scope>NUCLEOTIDE SEQUENCE</scope>
    <source>
        <strain evidence="2">A1P009</strain>
    </source>
</reference>
<sequence>MSQPSPDTAAPRGAIARFLDTVERVGNKLPDPAMLFLLLMLAVWALSWALSGVDFQAIDPRTGTPIQVVNQLSGESLTAFMANMVRVFLGFAPLGVVLVAMLGLGVAEHTGFINAALRRVLSVTPKQLLTPALVAVAVLSHVAVDAGYVLVIPLGGVIFYAAGRHPLAGIAAAFCGVSGGFSATLLVPSSLDPLLAGFTQEAGRILDPALIVNPLNNWIFTSASSVLIIAIGWFVTDRIVEPRLKRTIVDGDPANLPKMDELNSAEKRGLLWAVVAMLVAAALFALTLMPETSPWRAPPEMVPTDAHPLLVAAAPVMQSIVALIFVLFLLPGVVYGYIAGTVKTHRDIIAAMTKSMSGMGYYIVIAFFIAQFLAGFNGSGLGTLMAVEGADFLKGLGLPMWLTIIGLILMTGIVNLFIGSASAKWALLAPIMVPLMMQLGVSPDLTQAAYRVGDSMTTILTPLMPYFPLIVVFCQRYVTSAGIGTLVSIMIPYSIALSILWTLFLLAFWGLGIPLGVGASYVYPAG</sequence>
<dbReference type="Pfam" id="PF03806">
    <property type="entry name" value="ABG_transport"/>
    <property type="match status" value="1"/>
</dbReference>
<dbReference type="PANTHER" id="PTHR30282">
    <property type="entry name" value="P-AMINOBENZOYL GLUTAMATE TRANSPORTER"/>
    <property type="match status" value="1"/>
</dbReference>
<feature type="transmembrane region" description="Helical" evidence="1">
    <location>
        <begin position="463"/>
        <end position="487"/>
    </location>
</feature>
<feature type="transmembrane region" description="Helical" evidence="1">
    <location>
        <begin position="359"/>
        <end position="378"/>
    </location>
</feature>
<dbReference type="InterPro" id="IPR004697">
    <property type="entry name" value="AbgT"/>
</dbReference>
<feature type="transmembrane region" description="Helical" evidence="1">
    <location>
        <begin position="269"/>
        <end position="289"/>
    </location>
</feature>
<keyword evidence="1" id="KW-0472">Membrane</keyword>
<evidence type="ECO:0000256" key="1">
    <source>
        <dbReference type="SAM" id="Phobius"/>
    </source>
</evidence>
<keyword evidence="1" id="KW-1133">Transmembrane helix</keyword>
<gene>
    <name evidence="2" type="ORF">LTT95_17030</name>
</gene>
<organism evidence="2 3">
    <name type="scientific">Luteimonas fraxinea</name>
    <dbReference type="NCBI Taxonomy" id="2901869"/>
    <lineage>
        <taxon>Bacteria</taxon>
        <taxon>Pseudomonadati</taxon>
        <taxon>Pseudomonadota</taxon>
        <taxon>Gammaproteobacteria</taxon>
        <taxon>Lysobacterales</taxon>
        <taxon>Lysobacteraceae</taxon>
        <taxon>Luteimonas</taxon>
    </lineage>
</organism>
<feature type="transmembrane region" description="Helical" evidence="1">
    <location>
        <begin position="425"/>
        <end position="443"/>
    </location>
</feature>
<dbReference type="PANTHER" id="PTHR30282:SF1">
    <property type="entry name" value="ABGT FAMILY TRANSPORTER"/>
    <property type="match status" value="1"/>
</dbReference>